<evidence type="ECO:0000313" key="4">
    <source>
        <dbReference type="Proteomes" id="UP000000238"/>
    </source>
</evidence>
<dbReference type="KEGG" id="hch:HCH_06324"/>
<dbReference type="GO" id="GO:0005524">
    <property type="term" value="F:ATP binding"/>
    <property type="evidence" value="ECO:0007669"/>
    <property type="project" value="UniProtKB-KW"/>
</dbReference>
<keyword evidence="2" id="KW-0067">ATP-binding</keyword>
<dbReference type="Pfam" id="PF03969">
    <property type="entry name" value="AFG1_ATPase"/>
    <property type="match status" value="2"/>
</dbReference>
<dbReference type="NCBIfam" id="NF040713">
    <property type="entry name" value="ZapE"/>
    <property type="match status" value="1"/>
</dbReference>
<dbReference type="PANTHER" id="PTHR12169:SF6">
    <property type="entry name" value="AFG1-LIKE ATPASE"/>
    <property type="match status" value="1"/>
</dbReference>
<dbReference type="PANTHER" id="PTHR12169">
    <property type="entry name" value="ATPASE N2B"/>
    <property type="match status" value="1"/>
</dbReference>
<dbReference type="SUPFAM" id="SSF52540">
    <property type="entry name" value="P-loop containing nucleoside triphosphate hydrolases"/>
    <property type="match status" value="1"/>
</dbReference>
<dbReference type="Gene3D" id="3.40.50.300">
    <property type="entry name" value="P-loop containing nucleotide triphosphate hydrolases"/>
    <property type="match status" value="1"/>
</dbReference>
<dbReference type="EMBL" id="CP000155">
    <property type="protein sequence ID" value="ABC32970.1"/>
    <property type="molecule type" value="Genomic_DNA"/>
</dbReference>
<accession>Q2S8Q4</accession>
<gene>
    <name evidence="3" type="ordered locus">HCH_06324</name>
</gene>
<sequence length="395" mass="44885">MYTTPTNPKQRYESLLNAGEIQADPSQERALDALQELYERLAGAGGRSKWLVGKSEYVSGLYLWGKVGRGKTFLMDLFVASLNPEQVLRQHFHHFMASVHRQLQALSGTPEPLRRIARDFSRRYSVLCFDEFFVSDIGDAMLLGGLLQSLFEFNVTLVGTSNTPPERLYWDGLQRSRFLPAIAAIQAHTQTLHMDGGLDHRERALQPEAIYFVERDQSELSDVEGDLLQRFELVADRDKPRTLKVLSRDIVYVARAGRRIAFDFAALCEGPRSHLDYVDIAERFDLIILLNIPPLSGEAYERIKARGTEDGSIGSGATGERAVLLSRKDDAARRFIALVDELYERKVRLYMTAFAPLAELYTRGALTFEFERARSRLLEMGSQEYQRLREPSELA</sequence>
<dbReference type="InterPro" id="IPR005654">
    <property type="entry name" value="ATPase_AFG1-like"/>
</dbReference>
<dbReference type="InterPro" id="IPR027417">
    <property type="entry name" value="P-loop_NTPase"/>
</dbReference>
<organism evidence="3 4">
    <name type="scientific">Hahella chejuensis (strain KCTC 2396)</name>
    <dbReference type="NCBI Taxonomy" id="349521"/>
    <lineage>
        <taxon>Bacteria</taxon>
        <taxon>Pseudomonadati</taxon>
        <taxon>Pseudomonadota</taxon>
        <taxon>Gammaproteobacteria</taxon>
        <taxon>Oceanospirillales</taxon>
        <taxon>Hahellaceae</taxon>
        <taxon>Hahella</taxon>
    </lineage>
</organism>
<dbReference type="GO" id="GO:0051301">
    <property type="term" value="P:cell division"/>
    <property type="evidence" value="ECO:0007669"/>
    <property type="project" value="TreeGrafter"/>
</dbReference>
<evidence type="ECO:0000313" key="3">
    <source>
        <dbReference type="EMBL" id="ABC32970.1"/>
    </source>
</evidence>
<reference evidence="3 4" key="1">
    <citation type="journal article" date="2005" name="Nucleic Acids Res.">
        <title>Genomic blueprint of Hahella chejuensis, a marine microbe producing an algicidal agent.</title>
        <authorList>
            <person name="Jeong H."/>
            <person name="Yim J.H."/>
            <person name="Lee C."/>
            <person name="Choi S.-H."/>
            <person name="Park Y.K."/>
            <person name="Yoon S.H."/>
            <person name="Hur C.-G."/>
            <person name="Kang H.-Y."/>
            <person name="Kim D."/>
            <person name="Lee H.H."/>
            <person name="Park K.H."/>
            <person name="Park S.-H."/>
            <person name="Park H.-S."/>
            <person name="Lee H.K."/>
            <person name="Oh T.K."/>
            <person name="Kim J.F."/>
        </authorList>
    </citation>
    <scope>NUCLEOTIDE SEQUENCE [LARGE SCALE GENOMIC DNA]</scope>
    <source>
        <strain evidence="3 4">KCTC 2396</strain>
    </source>
</reference>
<dbReference type="OrthoDB" id="9774491at2"/>
<dbReference type="Proteomes" id="UP000000238">
    <property type="component" value="Chromosome"/>
</dbReference>
<keyword evidence="1" id="KW-0547">Nucleotide-binding</keyword>
<evidence type="ECO:0000256" key="1">
    <source>
        <dbReference type="ARBA" id="ARBA00022741"/>
    </source>
</evidence>
<proteinExistence type="predicted"/>
<protein>
    <submittedName>
        <fullName evidence="3">Predicted ATPase</fullName>
    </submittedName>
</protein>
<name>Q2S8Q4_HAHCH</name>
<dbReference type="HOGENOM" id="CLU_008681_0_4_6"/>
<dbReference type="RefSeq" id="WP_011400026.1">
    <property type="nucleotide sequence ID" value="NC_007645.1"/>
</dbReference>
<dbReference type="GO" id="GO:0016887">
    <property type="term" value="F:ATP hydrolysis activity"/>
    <property type="evidence" value="ECO:0007669"/>
    <property type="project" value="InterPro"/>
</dbReference>
<keyword evidence="4" id="KW-1185">Reference proteome</keyword>
<dbReference type="AlphaFoldDB" id="Q2S8Q4"/>
<dbReference type="eggNOG" id="COG1485">
    <property type="taxonomic scope" value="Bacteria"/>
</dbReference>
<dbReference type="STRING" id="349521.HCH_06324"/>
<evidence type="ECO:0000256" key="2">
    <source>
        <dbReference type="ARBA" id="ARBA00022840"/>
    </source>
</evidence>
<dbReference type="GO" id="GO:0005737">
    <property type="term" value="C:cytoplasm"/>
    <property type="evidence" value="ECO:0007669"/>
    <property type="project" value="TreeGrafter"/>
</dbReference>
<dbReference type="GO" id="GO:0032153">
    <property type="term" value="C:cell division site"/>
    <property type="evidence" value="ECO:0007669"/>
    <property type="project" value="TreeGrafter"/>
</dbReference>